<proteinExistence type="predicted"/>
<organism evidence="2 3">
    <name type="scientific">Frondihabitans australicus</name>
    <dbReference type="NCBI Taxonomy" id="386892"/>
    <lineage>
        <taxon>Bacteria</taxon>
        <taxon>Bacillati</taxon>
        <taxon>Actinomycetota</taxon>
        <taxon>Actinomycetes</taxon>
        <taxon>Micrococcales</taxon>
        <taxon>Microbacteriaceae</taxon>
        <taxon>Frondihabitans</taxon>
    </lineage>
</organism>
<dbReference type="AlphaFoldDB" id="A0A495IJH5"/>
<dbReference type="SUPFAM" id="SSF55729">
    <property type="entry name" value="Acyl-CoA N-acyltransferases (Nat)"/>
    <property type="match status" value="1"/>
</dbReference>
<feature type="domain" description="N-acetyltransferase" evidence="1">
    <location>
        <begin position="4"/>
        <end position="155"/>
    </location>
</feature>
<evidence type="ECO:0000313" key="2">
    <source>
        <dbReference type="EMBL" id="RKR75441.1"/>
    </source>
</evidence>
<keyword evidence="2" id="KW-0808">Transferase</keyword>
<dbReference type="Pfam" id="PF00583">
    <property type="entry name" value="Acetyltransf_1"/>
    <property type="match status" value="1"/>
</dbReference>
<protein>
    <submittedName>
        <fullName evidence="2">Diamine N-acetyltransferase</fullName>
    </submittedName>
</protein>
<keyword evidence="3" id="KW-1185">Reference proteome</keyword>
<dbReference type="RefSeq" id="WP_121370242.1">
    <property type="nucleotide sequence ID" value="NZ_RBKS01000001.1"/>
</dbReference>
<name>A0A495IJH5_9MICO</name>
<dbReference type="PROSITE" id="PS51186">
    <property type="entry name" value="GNAT"/>
    <property type="match status" value="1"/>
</dbReference>
<dbReference type="Proteomes" id="UP000280008">
    <property type="component" value="Unassembled WGS sequence"/>
</dbReference>
<dbReference type="EMBL" id="RBKS01000001">
    <property type="protein sequence ID" value="RKR75441.1"/>
    <property type="molecule type" value="Genomic_DNA"/>
</dbReference>
<dbReference type="InterPro" id="IPR016181">
    <property type="entry name" value="Acyl_CoA_acyltransferase"/>
</dbReference>
<reference evidence="2 3" key="1">
    <citation type="submission" date="2018-10" db="EMBL/GenBank/DDBJ databases">
        <title>Sequencing the genomes of 1000 actinobacteria strains.</title>
        <authorList>
            <person name="Klenk H.-P."/>
        </authorList>
    </citation>
    <scope>NUCLEOTIDE SEQUENCE [LARGE SCALE GENOMIC DNA]</scope>
    <source>
        <strain evidence="2 3">DSM 17894</strain>
    </source>
</reference>
<evidence type="ECO:0000259" key="1">
    <source>
        <dbReference type="PROSITE" id="PS51186"/>
    </source>
</evidence>
<dbReference type="InterPro" id="IPR000182">
    <property type="entry name" value="GNAT_dom"/>
</dbReference>
<dbReference type="OrthoDB" id="3526335at2"/>
<dbReference type="CDD" id="cd04301">
    <property type="entry name" value="NAT_SF"/>
    <property type="match status" value="1"/>
</dbReference>
<gene>
    <name evidence="2" type="ORF">C8E83_2589</name>
</gene>
<dbReference type="Gene3D" id="3.40.630.30">
    <property type="match status" value="1"/>
</dbReference>
<evidence type="ECO:0000313" key="3">
    <source>
        <dbReference type="Proteomes" id="UP000280008"/>
    </source>
</evidence>
<comment type="caution">
    <text evidence="2">The sequence shown here is derived from an EMBL/GenBank/DDBJ whole genome shotgun (WGS) entry which is preliminary data.</text>
</comment>
<dbReference type="GO" id="GO:0016747">
    <property type="term" value="F:acyltransferase activity, transferring groups other than amino-acyl groups"/>
    <property type="evidence" value="ECO:0007669"/>
    <property type="project" value="InterPro"/>
</dbReference>
<accession>A0A495IJH5</accession>
<sequence length="167" mass="17829">MNDLRLEELSASTAVAANSLTLKPGQEQYLAPVSYSMSLAYMSPSAAWPRVVLDGDEVVGFIMGSFDPDTDKDELRSCIWRINVSADAQGRGIGRFAVHALADEARSRGFERLTVMYEPGDDGPEAFFLHIGFEVIGETDYGEHLAALSLAPGASAAEQSASDPVGA</sequence>